<name>A0AAV2M5U9_KNICA</name>
<accession>A0AAV2M5U9</accession>
<dbReference type="Proteomes" id="UP001497482">
    <property type="component" value="Chromosome 6"/>
</dbReference>
<dbReference type="AlphaFoldDB" id="A0AAV2M5U9"/>
<sequence>MTRTDEETASGNLTDRQLLLQCQPSAAVRSTAAASAIAGAENGGQKQHEFNIYVKTSLDSILQKNTVHFYWTVDNSLPELNYLERKL</sequence>
<protein>
    <submittedName>
        <fullName evidence="1">Uncharacterized protein</fullName>
    </submittedName>
</protein>
<evidence type="ECO:0000313" key="1">
    <source>
        <dbReference type="EMBL" id="CAL1608708.1"/>
    </source>
</evidence>
<organism evidence="1 2">
    <name type="scientific">Knipowitschia caucasica</name>
    <name type="common">Caucasian dwarf goby</name>
    <name type="synonym">Pomatoschistus caucasicus</name>
    <dbReference type="NCBI Taxonomy" id="637954"/>
    <lineage>
        <taxon>Eukaryota</taxon>
        <taxon>Metazoa</taxon>
        <taxon>Chordata</taxon>
        <taxon>Craniata</taxon>
        <taxon>Vertebrata</taxon>
        <taxon>Euteleostomi</taxon>
        <taxon>Actinopterygii</taxon>
        <taxon>Neopterygii</taxon>
        <taxon>Teleostei</taxon>
        <taxon>Neoteleostei</taxon>
        <taxon>Acanthomorphata</taxon>
        <taxon>Gobiaria</taxon>
        <taxon>Gobiiformes</taxon>
        <taxon>Gobioidei</taxon>
        <taxon>Gobiidae</taxon>
        <taxon>Gobiinae</taxon>
        <taxon>Knipowitschia</taxon>
    </lineage>
</organism>
<reference evidence="1 2" key="1">
    <citation type="submission" date="2024-04" db="EMBL/GenBank/DDBJ databases">
        <authorList>
            <person name="Waldvogel A.-M."/>
            <person name="Schoenle A."/>
        </authorList>
    </citation>
    <scope>NUCLEOTIDE SEQUENCE [LARGE SCALE GENOMIC DNA]</scope>
</reference>
<dbReference type="EMBL" id="OZ035828">
    <property type="protein sequence ID" value="CAL1608708.1"/>
    <property type="molecule type" value="Genomic_DNA"/>
</dbReference>
<keyword evidence="2" id="KW-1185">Reference proteome</keyword>
<gene>
    <name evidence="1" type="ORF">KC01_LOCUS35585</name>
</gene>
<proteinExistence type="predicted"/>
<evidence type="ECO:0000313" key="2">
    <source>
        <dbReference type="Proteomes" id="UP001497482"/>
    </source>
</evidence>